<dbReference type="EMBL" id="JADEXN010000059">
    <property type="protein sequence ID" value="MBE9040145.1"/>
    <property type="molecule type" value="Genomic_DNA"/>
</dbReference>
<protein>
    <submittedName>
        <fullName evidence="3">Uncharacterized protein</fullName>
    </submittedName>
</protein>
<evidence type="ECO:0000313" key="4">
    <source>
        <dbReference type="Proteomes" id="UP000621799"/>
    </source>
</evidence>
<proteinExistence type="predicted"/>
<dbReference type="AlphaFoldDB" id="A0A928VYN4"/>
<sequence>MKGKKQQSVNLDRLKANNSLDKSNEQLRSSLTQETTSPPRTHRKIGILLGSVALSLLAFGWLQLGDRNSSVSPCWQSQIRVVEDASV</sequence>
<comment type="caution">
    <text evidence="3">The sequence shown here is derived from an EMBL/GenBank/DDBJ whole genome shotgun (WGS) entry which is preliminary data.</text>
</comment>
<organism evidence="3 4">
    <name type="scientific">Zarconia navalis LEGE 11467</name>
    <dbReference type="NCBI Taxonomy" id="1828826"/>
    <lineage>
        <taxon>Bacteria</taxon>
        <taxon>Bacillati</taxon>
        <taxon>Cyanobacteriota</taxon>
        <taxon>Cyanophyceae</taxon>
        <taxon>Oscillatoriophycideae</taxon>
        <taxon>Oscillatoriales</taxon>
        <taxon>Oscillatoriales incertae sedis</taxon>
        <taxon>Zarconia</taxon>
        <taxon>Zarconia navalis</taxon>
    </lineage>
</organism>
<accession>A0A928VYN4</accession>
<evidence type="ECO:0000256" key="2">
    <source>
        <dbReference type="SAM" id="Phobius"/>
    </source>
</evidence>
<name>A0A928VYN4_9CYAN</name>
<reference evidence="3" key="1">
    <citation type="submission" date="2020-10" db="EMBL/GenBank/DDBJ databases">
        <authorList>
            <person name="Castelo-Branco R."/>
            <person name="Eusebio N."/>
            <person name="Adriana R."/>
            <person name="Vieira A."/>
            <person name="Brugerolle De Fraissinette N."/>
            <person name="Rezende De Castro R."/>
            <person name="Schneider M.P."/>
            <person name="Vasconcelos V."/>
            <person name="Leao P.N."/>
        </authorList>
    </citation>
    <scope>NUCLEOTIDE SEQUENCE</scope>
    <source>
        <strain evidence="3">LEGE 11467</strain>
    </source>
</reference>
<keyword evidence="4" id="KW-1185">Reference proteome</keyword>
<evidence type="ECO:0000313" key="3">
    <source>
        <dbReference type="EMBL" id="MBE9040145.1"/>
    </source>
</evidence>
<keyword evidence="2" id="KW-1133">Transmembrane helix</keyword>
<dbReference type="RefSeq" id="WP_264320404.1">
    <property type="nucleotide sequence ID" value="NZ_JADEXN010000059.1"/>
</dbReference>
<keyword evidence="2" id="KW-0812">Transmembrane</keyword>
<feature type="transmembrane region" description="Helical" evidence="2">
    <location>
        <begin position="45"/>
        <end position="64"/>
    </location>
</feature>
<keyword evidence="2" id="KW-0472">Membrane</keyword>
<dbReference type="Proteomes" id="UP000621799">
    <property type="component" value="Unassembled WGS sequence"/>
</dbReference>
<gene>
    <name evidence="3" type="ORF">IQ235_04980</name>
</gene>
<feature type="compositionally biased region" description="Polar residues" evidence="1">
    <location>
        <begin position="1"/>
        <end position="39"/>
    </location>
</feature>
<feature type="region of interest" description="Disordered" evidence="1">
    <location>
        <begin position="1"/>
        <end position="42"/>
    </location>
</feature>
<evidence type="ECO:0000256" key="1">
    <source>
        <dbReference type="SAM" id="MobiDB-lite"/>
    </source>
</evidence>